<evidence type="ECO:0000313" key="3">
    <source>
        <dbReference type="Proteomes" id="UP001311799"/>
    </source>
</evidence>
<evidence type="ECO:0000256" key="1">
    <source>
        <dbReference type="SAM" id="Phobius"/>
    </source>
</evidence>
<accession>A0AAV9Y309</accession>
<feature type="transmembrane region" description="Helical" evidence="1">
    <location>
        <begin position="66"/>
        <end position="88"/>
    </location>
</feature>
<dbReference type="EMBL" id="JAWDEY010000006">
    <property type="protein sequence ID" value="KAK6590562.1"/>
    <property type="molecule type" value="Genomic_DNA"/>
</dbReference>
<keyword evidence="1" id="KW-0472">Membrane</keyword>
<feature type="transmembrane region" description="Helical" evidence="1">
    <location>
        <begin position="39"/>
        <end position="60"/>
    </location>
</feature>
<reference evidence="2 3" key="1">
    <citation type="submission" date="2023-10" db="EMBL/GenBank/DDBJ databases">
        <title>Comparative genomics analysis reveals potential genetic determinants of host preference in Cryptosporidium xiaoi.</title>
        <authorList>
            <person name="Xiao L."/>
            <person name="Li J."/>
        </authorList>
    </citation>
    <scope>NUCLEOTIDE SEQUENCE [LARGE SCALE GENOMIC DNA]</scope>
    <source>
        <strain evidence="2 3">52996</strain>
    </source>
</reference>
<feature type="transmembrane region" description="Helical" evidence="1">
    <location>
        <begin position="109"/>
        <end position="127"/>
    </location>
</feature>
<name>A0AAV9Y309_9CRYT</name>
<evidence type="ECO:0000313" key="2">
    <source>
        <dbReference type="EMBL" id="KAK6590562.1"/>
    </source>
</evidence>
<comment type="caution">
    <text evidence="2">The sequence shown here is derived from an EMBL/GenBank/DDBJ whole genome shotgun (WGS) entry which is preliminary data.</text>
</comment>
<proteinExistence type="predicted"/>
<protein>
    <recommendedName>
        <fullName evidence="4">Transmembrane protein</fullName>
    </recommendedName>
</protein>
<keyword evidence="3" id="KW-1185">Reference proteome</keyword>
<organism evidence="2 3">
    <name type="scientific">Cryptosporidium xiaoi</name>
    <dbReference type="NCBI Taxonomy" id="659607"/>
    <lineage>
        <taxon>Eukaryota</taxon>
        <taxon>Sar</taxon>
        <taxon>Alveolata</taxon>
        <taxon>Apicomplexa</taxon>
        <taxon>Conoidasida</taxon>
        <taxon>Coccidia</taxon>
        <taxon>Eucoccidiorida</taxon>
        <taxon>Eimeriorina</taxon>
        <taxon>Cryptosporidiidae</taxon>
        <taxon>Cryptosporidium</taxon>
    </lineage>
</organism>
<evidence type="ECO:0008006" key="4">
    <source>
        <dbReference type="Google" id="ProtNLM"/>
    </source>
</evidence>
<keyword evidence="1" id="KW-1133">Transmembrane helix</keyword>
<dbReference type="AlphaFoldDB" id="A0AAV9Y309"/>
<gene>
    <name evidence="2" type="ORF">RS030_152394</name>
</gene>
<sequence length="181" mass="20541">MKKKATLKEIEDVNGSSQSKELPCSTSERKFIKPLPKDFAKLALYIVCISDLSSIIQASYDLASSVTISTVFVIFSVICSSFGLLGFYSVTTNNKETMKIYTIYTYIRLAIEAVASFLMTALFYLYYKDQMYDNNIPIWIVFLINSSCLTISRITFSYVAYSFFVGIEEKNENVLDKTNIV</sequence>
<feature type="transmembrane region" description="Helical" evidence="1">
    <location>
        <begin position="139"/>
        <end position="161"/>
    </location>
</feature>
<dbReference type="Proteomes" id="UP001311799">
    <property type="component" value="Unassembled WGS sequence"/>
</dbReference>
<keyword evidence="1" id="KW-0812">Transmembrane</keyword>